<organism evidence="2 3">
    <name type="scientific">Escallonia herrerae</name>
    <dbReference type="NCBI Taxonomy" id="1293975"/>
    <lineage>
        <taxon>Eukaryota</taxon>
        <taxon>Viridiplantae</taxon>
        <taxon>Streptophyta</taxon>
        <taxon>Embryophyta</taxon>
        <taxon>Tracheophyta</taxon>
        <taxon>Spermatophyta</taxon>
        <taxon>Magnoliopsida</taxon>
        <taxon>eudicotyledons</taxon>
        <taxon>Gunneridae</taxon>
        <taxon>Pentapetalae</taxon>
        <taxon>asterids</taxon>
        <taxon>campanulids</taxon>
        <taxon>Escalloniales</taxon>
        <taxon>Escalloniaceae</taxon>
        <taxon>Escallonia</taxon>
    </lineage>
</organism>
<gene>
    <name evidence="2" type="ORF">RJ639_016980</name>
</gene>
<sequence>MADTGRTHVVSQSFQSIEKVDENVNLADCDIHDIVVQDETEADDYDVLDLSRYDDEAETPRKNEVDKNFEDFNSEHINGKTFDTQEAAYEFYNQYALLNGFGTRKHNAHKILAICAIFRRQFVCNKQGFKKLDDKRLNGNEKRRRDLRTSCEAMMQVTLSKKLGMWVVNKCQDIHNHPLTTTPSKVIKHCSHSKYHRTNVCKSLVADLNNEGLKPSQIIRVVNAMKPSEEADITSRQCSNIIRVERKNNKQQLHKPLPKPMEAK</sequence>
<proteinExistence type="predicted"/>
<name>A0AA89AJ17_9ASTE</name>
<evidence type="ECO:0000313" key="3">
    <source>
        <dbReference type="Proteomes" id="UP001188597"/>
    </source>
</evidence>
<dbReference type="AlphaFoldDB" id="A0AA89AJ17"/>
<evidence type="ECO:0000313" key="2">
    <source>
        <dbReference type="EMBL" id="KAK3005609.1"/>
    </source>
</evidence>
<comment type="caution">
    <text evidence="2">The sequence shown here is derived from an EMBL/GenBank/DDBJ whole genome shotgun (WGS) entry which is preliminary data.</text>
</comment>
<evidence type="ECO:0000259" key="1">
    <source>
        <dbReference type="Pfam" id="PF03101"/>
    </source>
</evidence>
<dbReference type="EMBL" id="JAVXUP010002105">
    <property type="protein sequence ID" value="KAK3005609.1"/>
    <property type="molecule type" value="Genomic_DNA"/>
</dbReference>
<dbReference type="Pfam" id="PF03101">
    <property type="entry name" value="FAR1"/>
    <property type="match status" value="1"/>
</dbReference>
<dbReference type="PANTHER" id="PTHR46328">
    <property type="entry name" value="FAR-RED IMPAIRED RESPONSIVE (FAR1) FAMILY PROTEIN-RELATED"/>
    <property type="match status" value="1"/>
</dbReference>
<protein>
    <recommendedName>
        <fullName evidence="1">FAR1 domain-containing protein</fullName>
    </recommendedName>
</protein>
<dbReference type="InterPro" id="IPR004330">
    <property type="entry name" value="FAR1_DNA_bnd_dom"/>
</dbReference>
<feature type="domain" description="FAR1" evidence="1">
    <location>
        <begin position="90"/>
        <end position="180"/>
    </location>
</feature>
<keyword evidence="3" id="KW-1185">Reference proteome</keyword>
<reference evidence="2" key="1">
    <citation type="submission" date="2022-12" db="EMBL/GenBank/DDBJ databases">
        <title>Draft genome assemblies for two species of Escallonia (Escalloniales).</title>
        <authorList>
            <person name="Chanderbali A."/>
            <person name="Dervinis C."/>
            <person name="Anghel I."/>
            <person name="Soltis D."/>
            <person name="Soltis P."/>
            <person name="Zapata F."/>
        </authorList>
    </citation>
    <scope>NUCLEOTIDE SEQUENCE</scope>
    <source>
        <strain evidence="2">UCBG64.0493</strain>
        <tissue evidence="2">Leaf</tissue>
    </source>
</reference>
<accession>A0AA89AJ17</accession>
<dbReference type="PANTHER" id="PTHR46328:SF41">
    <property type="entry name" value="FAR1 DNA BINDING DOMAIN, FHY3_FAR1 FAMILY-RELATED"/>
    <property type="match status" value="1"/>
</dbReference>
<dbReference type="Proteomes" id="UP001188597">
    <property type="component" value="Unassembled WGS sequence"/>
</dbReference>